<feature type="domain" description="Amine oxidase" evidence="13">
    <location>
        <begin position="22"/>
        <end position="475"/>
    </location>
</feature>
<evidence type="ECO:0000256" key="10">
    <source>
        <dbReference type="ARBA" id="ARBA00023002"/>
    </source>
</evidence>
<evidence type="ECO:0000256" key="4">
    <source>
        <dbReference type="ARBA" id="ARBA00004744"/>
    </source>
</evidence>
<evidence type="ECO:0000256" key="6">
    <source>
        <dbReference type="ARBA" id="ARBA00012402"/>
    </source>
</evidence>
<dbReference type="EMBL" id="BAAAZH010000014">
    <property type="protein sequence ID" value="GAA4119382.1"/>
    <property type="molecule type" value="Genomic_DNA"/>
</dbReference>
<evidence type="ECO:0000256" key="7">
    <source>
        <dbReference type="ARBA" id="ARBA00019046"/>
    </source>
</evidence>
<evidence type="ECO:0000256" key="12">
    <source>
        <dbReference type="RuleBase" id="RU364052"/>
    </source>
</evidence>
<evidence type="ECO:0000259" key="13">
    <source>
        <dbReference type="Pfam" id="PF01593"/>
    </source>
</evidence>
<evidence type="ECO:0000256" key="2">
    <source>
        <dbReference type="ARBA" id="ARBA00001974"/>
    </source>
</evidence>
<evidence type="ECO:0000256" key="5">
    <source>
        <dbReference type="ARBA" id="ARBA00008310"/>
    </source>
</evidence>
<comment type="caution">
    <text evidence="14">The sequence shown here is derived from an EMBL/GenBank/DDBJ whole genome shotgun (WGS) entry which is preliminary data.</text>
</comment>
<dbReference type="Gene3D" id="3.90.660.20">
    <property type="entry name" value="Protoporphyrinogen oxidase, mitochondrial, domain 2"/>
    <property type="match status" value="1"/>
</dbReference>
<reference evidence="15" key="1">
    <citation type="journal article" date="2019" name="Int. J. Syst. Evol. Microbiol.">
        <title>The Global Catalogue of Microorganisms (GCM) 10K type strain sequencing project: providing services to taxonomists for standard genome sequencing and annotation.</title>
        <authorList>
            <consortium name="The Broad Institute Genomics Platform"/>
            <consortium name="The Broad Institute Genome Sequencing Center for Infectious Disease"/>
            <person name="Wu L."/>
            <person name="Ma J."/>
        </authorList>
    </citation>
    <scope>NUCLEOTIDE SEQUENCE [LARGE SCALE GENOMIC DNA]</scope>
    <source>
        <strain evidence="15">JCM 16703</strain>
    </source>
</reference>
<comment type="catalytic activity">
    <reaction evidence="1">
        <text>coproporphyrinogen III + 3 O2 = coproporphyrin III + 3 H2O2</text>
        <dbReference type="Rhea" id="RHEA:43436"/>
        <dbReference type="ChEBI" id="CHEBI:15379"/>
        <dbReference type="ChEBI" id="CHEBI:16240"/>
        <dbReference type="ChEBI" id="CHEBI:57309"/>
        <dbReference type="ChEBI" id="CHEBI:131725"/>
        <dbReference type="EC" id="1.3.3.15"/>
    </reaction>
    <physiologicalReaction direction="left-to-right" evidence="1">
        <dbReference type="Rhea" id="RHEA:43437"/>
    </physiologicalReaction>
</comment>
<dbReference type="PANTHER" id="PTHR42923">
    <property type="entry name" value="PROTOPORPHYRINOGEN OXIDASE"/>
    <property type="match status" value="1"/>
</dbReference>
<dbReference type="Gene3D" id="3.50.50.60">
    <property type="entry name" value="FAD/NAD(P)-binding domain"/>
    <property type="match status" value="1"/>
</dbReference>
<dbReference type="SUPFAM" id="SSF54373">
    <property type="entry name" value="FAD-linked reductases, C-terminal domain"/>
    <property type="match status" value="1"/>
</dbReference>
<keyword evidence="9 12" id="KW-0274">FAD</keyword>
<dbReference type="InterPro" id="IPR002937">
    <property type="entry name" value="Amino_oxidase"/>
</dbReference>
<dbReference type="Gene3D" id="1.10.3110.10">
    <property type="entry name" value="protoporphyrinogen ix oxidase, domain 3"/>
    <property type="match status" value="1"/>
</dbReference>
<dbReference type="InterPro" id="IPR036188">
    <property type="entry name" value="FAD/NAD-bd_sf"/>
</dbReference>
<name>A0ABP7XIT9_9ACTN</name>
<dbReference type="InterPro" id="IPR050464">
    <property type="entry name" value="Zeta_carotene_desat/Oxidored"/>
</dbReference>
<comment type="similarity">
    <text evidence="5 12">Belongs to the protoporphyrinogen/coproporphyrinogen oxidase family. Coproporphyrinogen III oxidase subfamily.</text>
</comment>
<sequence length="488" mass="50451">MSESAVVSEPVHGTVVVIGGGIAGLAAARDLAIAGARVVVLEEAHEFGGKLRRREVAGLLVDVGAEAMLNRRPEGVSLAAAVGIDVVHPAIASSRIWSRGALRPLPRTLMGVPLDLEGLEATGLLSEAGLAAVRREATIPATVLTDDVSVGALVDRRFGSEVTDLLVEPLLGGVYAGHARELSARASVPQLVAMAERGSILEQSAAAADSQDHTYAGPVFAGVEGGMGRFADALEADLRARGVELRAGDAVRAVRRTTHGFEVEAGPLGRPELLRADAVVVAVPAQPASRLLAGIAGVAATELGGIEAASMAVVTMAFRAEDVPSLADTDSSGFLVPPVENKRVKASTWSFAKWAWVREAGRGAGPDGEDLLVLRTSLGRHREDAVVREPDDALVSDSLLDLAAAAGVHARPVDVEVHRWMHGLPQYAVGHLERVQRIRADVGHVRGLAVCGAAYDGVGIPAVIASAHRAAAEVLADLASRAPLGSQG</sequence>
<comment type="cofactor">
    <cofactor evidence="2 12">
        <name>FAD</name>
        <dbReference type="ChEBI" id="CHEBI:57692"/>
    </cofactor>
</comment>
<evidence type="ECO:0000313" key="15">
    <source>
        <dbReference type="Proteomes" id="UP001501495"/>
    </source>
</evidence>
<organism evidence="14 15">
    <name type="scientific">Nocardioides fonticola</name>
    <dbReference type="NCBI Taxonomy" id="450363"/>
    <lineage>
        <taxon>Bacteria</taxon>
        <taxon>Bacillati</taxon>
        <taxon>Actinomycetota</taxon>
        <taxon>Actinomycetes</taxon>
        <taxon>Propionibacteriales</taxon>
        <taxon>Nocardioidaceae</taxon>
        <taxon>Nocardioides</taxon>
    </lineage>
</organism>
<dbReference type="NCBIfam" id="TIGR00562">
    <property type="entry name" value="proto_IX_ox"/>
    <property type="match status" value="1"/>
</dbReference>
<comment type="pathway">
    <text evidence="4 12">Porphyrin-containing compound metabolism; protoheme biosynthesis.</text>
</comment>
<evidence type="ECO:0000256" key="9">
    <source>
        <dbReference type="ARBA" id="ARBA00022827"/>
    </source>
</evidence>
<comment type="subcellular location">
    <subcellularLocation>
        <location evidence="12">Cytoplasm</location>
    </subcellularLocation>
</comment>
<evidence type="ECO:0000256" key="8">
    <source>
        <dbReference type="ARBA" id="ARBA00022630"/>
    </source>
</evidence>
<dbReference type="Proteomes" id="UP001501495">
    <property type="component" value="Unassembled WGS sequence"/>
</dbReference>
<dbReference type="RefSeq" id="WP_344733407.1">
    <property type="nucleotide sequence ID" value="NZ_BAAAZH010000014.1"/>
</dbReference>
<keyword evidence="15" id="KW-1185">Reference proteome</keyword>
<proteinExistence type="inferred from homology"/>
<evidence type="ECO:0000256" key="3">
    <source>
        <dbReference type="ARBA" id="ARBA00002185"/>
    </source>
</evidence>
<evidence type="ECO:0000313" key="14">
    <source>
        <dbReference type="EMBL" id="GAA4119382.1"/>
    </source>
</evidence>
<keyword evidence="12" id="KW-0963">Cytoplasm</keyword>
<protein>
    <recommendedName>
        <fullName evidence="7 12">Coproporphyrinogen III oxidase</fullName>
        <ecNumber evidence="6 12">1.3.3.15</ecNumber>
    </recommendedName>
</protein>
<dbReference type="InterPro" id="IPR004572">
    <property type="entry name" value="Protoporphyrinogen_oxidase"/>
</dbReference>
<dbReference type="EC" id="1.3.3.15" evidence="6 12"/>
<gene>
    <name evidence="14" type="primary">hemG</name>
    <name evidence="14" type="ORF">GCM10022215_21840</name>
</gene>
<keyword evidence="10 12" id="KW-0560">Oxidoreductase</keyword>
<keyword evidence="8 12" id="KW-0285">Flavoprotein</keyword>
<evidence type="ECO:0000256" key="1">
    <source>
        <dbReference type="ARBA" id="ARBA00001755"/>
    </source>
</evidence>
<dbReference type="Pfam" id="PF01593">
    <property type="entry name" value="Amino_oxidase"/>
    <property type="match status" value="1"/>
</dbReference>
<evidence type="ECO:0000256" key="11">
    <source>
        <dbReference type="ARBA" id="ARBA00023133"/>
    </source>
</evidence>
<accession>A0ABP7XIT9</accession>
<comment type="function">
    <text evidence="3 12">Involved in coproporphyrin-dependent heme b biosynthesis. Catalyzes the oxidation of coproporphyrinogen III to coproporphyrin III.</text>
</comment>
<dbReference type="PANTHER" id="PTHR42923:SF3">
    <property type="entry name" value="PROTOPORPHYRINOGEN OXIDASE"/>
    <property type="match status" value="1"/>
</dbReference>
<dbReference type="SUPFAM" id="SSF51905">
    <property type="entry name" value="FAD/NAD(P)-binding domain"/>
    <property type="match status" value="1"/>
</dbReference>
<keyword evidence="11 12" id="KW-0350">Heme biosynthesis</keyword>